<keyword evidence="2" id="KW-0732">Signal</keyword>
<feature type="signal peptide" evidence="2">
    <location>
        <begin position="1"/>
        <end position="16"/>
    </location>
</feature>
<proteinExistence type="predicted"/>
<feature type="chain" id="PRO_5040747690" evidence="2">
    <location>
        <begin position="17"/>
        <end position="262"/>
    </location>
</feature>
<dbReference type="AlphaFoldDB" id="A0A9W8V9B7"/>
<keyword evidence="4" id="KW-1185">Reference proteome</keyword>
<gene>
    <name evidence="3" type="ORF">NW762_014485</name>
</gene>
<feature type="compositionally biased region" description="Polar residues" evidence="1">
    <location>
        <begin position="184"/>
        <end position="202"/>
    </location>
</feature>
<feature type="region of interest" description="Disordered" evidence="1">
    <location>
        <begin position="132"/>
        <end position="235"/>
    </location>
</feature>
<comment type="caution">
    <text evidence="3">The sequence shown here is derived from an EMBL/GenBank/DDBJ whole genome shotgun (WGS) entry which is preliminary data.</text>
</comment>
<dbReference type="EMBL" id="JAOQAZ010000051">
    <property type="protein sequence ID" value="KAJ4244358.1"/>
    <property type="molecule type" value="Genomic_DNA"/>
</dbReference>
<dbReference type="OrthoDB" id="5098460at2759"/>
<feature type="compositionally biased region" description="Low complexity" evidence="1">
    <location>
        <begin position="212"/>
        <end position="221"/>
    </location>
</feature>
<accession>A0A9W8V9B7</accession>
<protein>
    <submittedName>
        <fullName evidence="3">Uncharacterized protein</fullName>
    </submittedName>
</protein>
<reference evidence="3" key="1">
    <citation type="submission" date="2022-09" db="EMBL/GenBank/DDBJ databases">
        <title>Fusarium specimens isolated from Avocado Roots.</title>
        <authorList>
            <person name="Stajich J."/>
            <person name="Roper C."/>
            <person name="Heimlech-Rivalta G."/>
        </authorList>
    </citation>
    <scope>NUCLEOTIDE SEQUENCE</scope>
    <source>
        <strain evidence="3">CF00136</strain>
    </source>
</reference>
<organism evidence="3 4">
    <name type="scientific">Fusarium torreyae</name>
    <dbReference type="NCBI Taxonomy" id="1237075"/>
    <lineage>
        <taxon>Eukaryota</taxon>
        <taxon>Fungi</taxon>
        <taxon>Dikarya</taxon>
        <taxon>Ascomycota</taxon>
        <taxon>Pezizomycotina</taxon>
        <taxon>Sordariomycetes</taxon>
        <taxon>Hypocreomycetidae</taxon>
        <taxon>Hypocreales</taxon>
        <taxon>Nectriaceae</taxon>
        <taxon>Fusarium</taxon>
    </lineage>
</organism>
<evidence type="ECO:0000256" key="1">
    <source>
        <dbReference type="SAM" id="MobiDB-lite"/>
    </source>
</evidence>
<evidence type="ECO:0000313" key="4">
    <source>
        <dbReference type="Proteomes" id="UP001152049"/>
    </source>
</evidence>
<name>A0A9W8V9B7_9HYPO</name>
<evidence type="ECO:0000313" key="3">
    <source>
        <dbReference type="EMBL" id="KAJ4244358.1"/>
    </source>
</evidence>
<sequence>MLFTPLVLLFPAVSLASWLPIKPKQASNADNCTLTSTLPPITMTNIYATSTVGGQSQETGGGSLIYTTAFPTLGSDGPNLHTYTITSPCDKTQCQRPATGYYPPGFTATRVVCHTCGEHAITTILTLPAESGPAAQASAGGDTCKDGSSGGGACHAPGGPSPPDPNHSGSPDLRGSPEFPHSPASPTNTAPQMKTVHTSNGKPTGARAGAESGLSSSTYPSGPTPTSPVVTGDAPGSKIDGATPIKAAIVAVIALVACAIIL</sequence>
<dbReference type="Proteomes" id="UP001152049">
    <property type="component" value="Unassembled WGS sequence"/>
</dbReference>
<evidence type="ECO:0000256" key="2">
    <source>
        <dbReference type="SAM" id="SignalP"/>
    </source>
</evidence>